<dbReference type="Proteomes" id="UP000186601">
    <property type="component" value="Unassembled WGS sequence"/>
</dbReference>
<gene>
    <name evidence="1" type="ORF">PHLCEN_2v9413</name>
</gene>
<sequence>MPSWPKLETITLAFSMQSIERSDYSTRLSVSRCGWTCVVWFLNNLGRWPALRSVILAIQITDQSEEDLFALVTEVQAVEHALLRLDAAPDLLVVTADGRSLHHVHRRPLMIMMSTLHERGILRFE</sequence>
<protein>
    <submittedName>
        <fullName evidence="1">Uncharacterized protein</fullName>
    </submittedName>
</protein>
<comment type="caution">
    <text evidence="1">The sequence shown here is derived from an EMBL/GenBank/DDBJ whole genome shotgun (WGS) entry which is preliminary data.</text>
</comment>
<proteinExistence type="predicted"/>
<organism evidence="1 2">
    <name type="scientific">Hermanssonia centrifuga</name>
    <dbReference type="NCBI Taxonomy" id="98765"/>
    <lineage>
        <taxon>Eukaryota</taxon>
        <taxon>Fungi</taxon>
        <taxon>Dikarya</taxon>
        <taxon>Basidiomycota</taxon>
        <taxon>Agaricomycotina</taxon>
        <taxon>Agaricomycetes</taxon>
        <taxon>Polyporales</taxon>
        <taxon>Meruliaceae</taxon>
        <taxon>Hermanssonia</taxon>
    </lineage>
</organism>
<name>A0A2R6NQX2_9APHY</name>
<keyword evidence="2" id="KW-1185">Reference proteome</keyword>
<dbReference type="EMBL" id="MLYV02000940">
    <property type="protein sequence ID" value="PSR74999.1"/>
    <property type="molecule type" value="Genomic_DNA"/>
</dbReference>
<dbReference type="AlphaFoldDB" id="A0A2R6NQX2"/>
<evidence type="ECO:0000313" key="2">
    <source>
        <dbReference type="Proteomes" id="UP000186601"/>
    </source>
</evidence>
<reference evidence="1 2" key="1">
    <citation type="submission" date="2018-02" db="EMBL/GenBank/DDBJ databases">
        <title>Genome sequence of the basidiomycete white-rot fungus Phlebia centrifuga.</title>
        <authorList>
            <person name="Granchi Z."/>
            <person name="Peng M."/>
            <person name="de Vries R.P."/>
            <person name="Hilden K."/>
            <person name="Makela M.R."/>
            <person name="Grigoriev I."/>
            <person name="Riley R."/>
        </authorList>
    </citation>
    <scope>NUCLEOTIDE SEQUENCE [LARGE SCALE GENOMIC DNA]</scope>
    <source>
        <strain evidence="1 2">FBCC195</strain>
    </source>
</reference>
<evidence type="ECO:0000313" key="1">
    <source>
        <dbReference type="EMBL" id="PSR74999.1"/>
    </source>
</evidence>
<accession>A0A2R6NQX2</accession>